<dbReference type="STRING" id="1121420.SAMN02746098_04234"/>
<evidence type="ECO:0000313" key="2">
    <source>
        <dbReference type="Proteomes" id="UP000183954"/>
    </source>
</evidence>
<dbReference type="EMBL" id="FQXJ01000019">
    <property type="protein sequence ID" value="SHI52137.1"/>
    <property type="molecule type" value="Genomic_DNA"/>
</dbReference>
<sequence length="116" mass="14003">MDRKKELKQQYLQMKPDMGVLIIRSKHNNKCLIEGTQNLRATLNSIKFKLELGAYPNRELQKEWKEYGEESFTIEVLENLEYDKDETKTDYKDDLALLQMDWEEKMAKQEVEFYMK</sequence>
<dbReference type="Proteomes" id="UP000183954">
    <property type="component" value="Unassembled WGS sequence"/>
</dbReference>
<accession>A0A1M6BTW4</accession>
<dbReference type="OrthoDB" id="9789954at2"/>
<dbReference type="InterPro" id="IPR035901">
    <property type="entry name" value="GIY-YIG_endonuc_sf"/>
</dbReference>
<organism evidence="1 2">
    <name type="scientific">Desulfosporosinus lacus DSM 15449</name>
    <dbReference type="NCBI Taxonomy" id="1121420"/>
    <lineage>
        <taxon>Bacteria</taxon>
        <taxon>Bacillati</taxon>
        <taxon>Bacillota</taxon>
        <taxon>Clostridia</taxon>
        <taxon>Eubacteriales</taxon>
        <taxon>Desulfitobacteriaceae</taxon>
        <taxon>Desulfosporosinus</taxon>
    </lineage>
</organism>
<keyword evidence="2" id="KW-1185">Reference proteome</keyword>
<name>A0A1M6BTW4_9FIRM</name>
<dbReference type="Gene3D" id="3.40.1440.10">
    <property type="entry name" value="GIY-YIG endonuclease"/>
    <property type="match status" value="1"/>
</dbReference>
<evidence type="ECO:0000313" key="1">
    <source>
        <dbReference type="EMBL" id="SHI52137.1"/>
    </source>
</evidence>
<proteinExistence type="predicted"/>
<protein>
    <recommendedName>
        <fullName evidence="3">GIY-YIG catalytic domain-containing protein</fullName>
    </recommendedName>
</protein>
<gene>
    <name evidence="1" type="ORF">SAMN02746098_04234</name>
</gene>
<evidence type="ECO:0008006" key="3">
    <source>
        <dbReference type="Google" id="ProtNLM"/>
    </source>
</evidence>
<dbReference type="RefSeq" id="WP_073031943.1">
    <property type="nucleotide sequence ID" value="NZ_FQXJ01000019.1"/>
</dbReference>
<reference evidence="2" key="1">
    <citation type="submission" date="2016-11" db="EMBL/GenBank/DDBJ databases">
        <authorList>
            <person name="Varghese N."/>
            <person name="Submissions S."/>
        </authorList>
    </citation>
    <scope>NUCLEOTIDE SEQUENCE [LARGE SCALE GENOMIC DNA]</scope>
    <source>
        <strain evidence="2">DSM 15449</strain>
    </source>
</reference>
<dbReference type="AlphaFoldDB" id="A0A1M6BTW4"/>
<dbReference type="CDD" id="cd10451">
    <property type="entry name" value="GIY-YIG_LuxR_like"/>
    <property type="match status" value="1"/>
</dbReference>